<dbReference type="Pfam" id="PF00651">
    <property type="entry name" value="BTB"/>
    <property type="match status" value="1"/>
</dbReference>
<dbReference type="PANTHER" id="PTHR22744">
    <property type="entry name" value="HELIX LOOP HELIX PROTEIN 21-RELATED"/>
    <property type="match status" value="1"/>
</dbReference>
<accession>G0MFX8</accession>
<dbReference type="InterPro" id="IPR000210">
    <property type="entry name" value="BTB/POZ_dom"/>
</dbReference>
<dbReference type="STRING" id="135651.G0MFX8"/>
<proteinExistence type="predicted"/>
<evidence type="ECO:0000313" key="2">
    <source>
        <dbReference type="EMBL" id="EGT54372.1"/>
    </source>
</evidence>
<organism evidence="3">
    <name type="scientific">Caenorhabditis brenneri</name>
    <name type="common">Nematode worm</name>
    <dbReference type="NCBI Taxonomy" id="135651"/>
    <lineage>
        <taxon>Eukaryota</taxon>
        <taxon>Metazoa</taxon>
        <taxon>Ecdysozoa</taxon>
        <taxon>Nematoda</taxon>
        <taxon>Chromadorea</taxon>
        <taxon>Rhabditida</taxon>
        <taxon>Rhabditina</taxon>
        <taxon>Rhabditomorpha</taxon>
        <taxon>Rhabditoidea</taxon>
        <taxon>Rhabditidae</taxon>
        <taxon>Peloderinae</taxon>
        <taxon>Caenorhabditis</taxon>
    </lineage>
</organism>
<evidence type="ECO:0000259" key="1">
    <source>
        <dbReference type="PROSITE" id="PS50097"/>
    </source>
</evidence>
<name>G0MFX8_CAEBE</name>
<sequence>MTDQPITHKSEKKLVPGTNGVLETTEKNGIKCVWSRNFIYHPDVHLFELRFSWSFDWNELKKSGVSGLSGHITVTSNYIPSFSRKIDIDLTENPQVIETTINPVNFDYNYTIAFEYHLLPYRLQIREEISYDDMFLPSELNDTILVIDDKRLHVNRVFLSYHSEFFRTLFSSKFKEGQMDEIPIKDVSYEDFGLLMSTIYPETVYPNDKTVEKLLELADRFLIPSVIRHVEFHLLRDSRINSEKLIWMADEYGMPKLLEKCMDELNTVEKVKKLHDSPEYKKLSQGTKVQIFDILMKMI</sequence>
<dbReference type="Gene3D" id="3.30.710.10">
    <property type="entry name" value="Potassium Channel Kv1.1, Chain A"/>
    <property type="match status" value="1"/>
</dbReference>
<dbReference type="EMBL" id="GL379792">
    <property type="protein sequence ID" value="EGT54372.1"/>
    <property type="molecule type" value="Genomic_DNA"/>
</dbReference>
<protein>
    <recommendedName>
        <fullName evidence="1">BTB domain-containing protein</fullName>
    </recommendedName>
</protein>
<dbReference type="AlphaFoldDB" id="G0MFX8"/>
<dbReference type="FunCoup" id="G0MFX8">
    <property type="interactions" value="2"/>
</dbReference>
<reference evidence="3" key="1">
    <citation type="submission" date="2011-07" db="EMBL/GenBank/DDBJ databases">
        <authorList>
            <consortium name="Caenorhabditis brenneri Sequencing and Analysis Consortium"/>
            <person name="Wilson R.K."/>
        </authorList>
    </citation>
    <scope>NUCLEOTIDE SEQUENCE [LARGE SCALE GENOMIC DNA]</scope>
    <source>
        <strain evidence="3">PB2801</strain>
    </source>
</reference>
<dbReference type="HOGENOM" id="CLU_036654_0_1_1"/>
<dbReference type="PANTHER" id="PTHR22744:SF14">
    <property type="entry name" value="BTB DOMAIN-CONTAINING PROTEIN-RELATED"/>
    <property type="match status" value="1"/>
</dbReference>
<dbReference type="InterPro" id="IPR011333">
    <property type="entry name" value="SKP1/BTB/POZ_sf"/>
</dbReference>
<dbReference type="CDD" id="cd18186">
    <property type="entry name" value="BTB_POZ_ZBTB_KLHL-like"/>
    <property type="match status" value="1"/>
</dbReference>
<dbReference type="eggNOG" id="ENOG502RFNH">
    <property type="taxonomic scope" value="Eukaryota"/>
</dbReference>
<feature type="domain" description="BTB" evidence="1">
    <location>
        <begin position="141"/>
        <end position="208"/>
    </location>
</feature>
<dbReference type="OrthoDB" id="5859785at2759"/>
<dbReference type="PROSITE" id="PS50097">
    <property type="entry name" value="BTB"/>
    <property type="match status" value="1"/>
</dbReference>
<evidence type="ECO:0000313" key="3">
    <source>
        <dbReference type="Proteomes" id="UP000008068"/>
    </source>
</evidence>
<dbReference type="SUPFAM" id="SSF54695">
    <property type="entry name" value="POZ domain"/>
    <property type="match status" value="1"/>
</dbReference>
<keyword evidence="3" id="KW-1185">Reference proteome</keyword>
<dbReference type="SMART" id="SM00225">
    <property type="entry name" value="BTB"/>
    <property type="match status" value="1"/>
</dbReference>
<dbReference type="InParanoid" id="G0MFX8"/>
<dbReference type="Proteomes" id="UP000008068">
    <property type="component" value="Unassembled WGS sequence"/>
</dbReference>
<gene>
    <name evidence="2" type="ORF">CAEBREN_32743</name>
</gene>